<dbReference type="Pfam" id="PF00497">
    <property type="entry name" value="SBP_bac_3"/>
    <property type="match status" value="1"/>
</dbReference>
<dbReference type="RefSeq" id="WP_377150884.1">
    <property type="nucleotide sequence ID" value="NZ_JBHSAF010000002.1"/>
</dbReference>
<dbReference type="Gene3D" id="3.40.190.10">
    <property type="entry name" value="Periplasmic binding protein-like II"/>
    <property type="match status" value="2"/>
</dbReference>
<dbReference type="SUPFAM" id="SSF53850">
    <property type="entry name" value="Periplasmic binding protein-like II"/>
    <property type="match status" value="1"/>
</dbReference>
<dbReference type="PANTHER" id="PTHR38834">
    <property type="entry name" value="PERIPLASMIC SUBSTRATE BINDING PROTEIN FAMILY 3"/>
    <property type="match status" value="1"/>
</dbReference>
<sequence length="276" mass="29614">MAVQGSMVGAVSGGSGDRGYPARAAAWLCALLLWGGVATSAPSLSTPLTSSPVAGEPEVVCSGIAPFAFLEQGQYRGYAYELGQAVMRILGYQRAIQVQPLARANRTVQHTPNVIALWVGRIPEREPTLHWLFPIVVDDFSVYTVKGRPTAPTLAQARSIGLLGANIGAANAIAAQRQGVMNVEMITSDDANGRKLMTGRLAGWIASRSAVRFFIRLHGLPDDTFVKGVKLSDYQAWVVASKGTDPSVIAAWQQALQVLERDGTLRRLAEAYHMAR</sequence>
<dbReference type="EMBL" id="JBHSAF010000002">
    <property type="protein sequence ID" value="MFC3912737.1"/>
    <property type="molecule type" value="Genomic_DNA"/>
</dbReference>
<keyword evidence="3" id="KW-1185">Reference proteome</keyword>
<evidence type="ECO:0000259" key="1">
    <source>
        <dbReference type="Pfam" id="PF00497"/>
    </source>
</evidence>
<gene>
    <name evidence="2" type="ORF">ACFOSS_04520</name>
</gene>
<feature type="domain" description="Solute-binding protein family 3/N-terminal" evidence="1">
    <location>
        <begin position="63"/>
        <end position="273"/>
    </location>
</feature>
<dbReference type="InterPro" id="IPR001638">
    <property type="entry name" value="Solute-binding_3/MltF_N"/>
</dbReference>
<name>A0ABV8CLF0_9GAMM</name>
<reference evidence="3" key="1">
    <citation type="journal article" date="2019" name="Int. J. Syst. Evol. Microbiol.">
        <title>The Global Catalogue of Microorganisms (GCM) 10K type strain sequencing project: providing services to taxonomists for standard genome sequencing and annotation.</title>
        <authorList>
            <consortium name="The Broad Institute Genomics Platform"/>
            <consortium name="The Broad Institute Genome Sequencing Center for Infectious Disease"/>
            <person name="Wu L."/>
            <person name="Ma J."/>
        </authorList>
    </citation>
    <scope>NUCLEOTIDE SEQUENCE [LARGE SCALE GENOMIC DNA]</scope>
    <source>
        <strain evidence="3">CCUG 54939</strain>
    </source>
</reference>
<accession>A0ABV8CLF0</accession>
<protein>
    <submittedName>
        <fullName evidence="2">Substrate-binding periplasmic protein</fullName>
    </submittedName>
</protein>
<dbReference type="PANTHER" id="PTHR38834:SF3">
    <property type="entry name" value="SOLUTE-BINDING PROTEIN FAMILY 3_N-TERMINAL DOMAIN-CONTAINING PROTEIN"/>
    <property type="match status" value="1"/>
</dbReference>
<organism evidence="2 3">
    <name type="scientific">Pseudaeromonas sharmana</name>
    <dbReference type="NCBI Taxonomy" id="328412"/>
    <lineage>
        <taxon>Bacteria</taxon>
        <taxon>Pseudomonadati</taxon>
        <taxon>Pseudomonadota</taxon>
        <taxon>Gammaproteobacteria</taxon>
        <taxon>Aeromonadales</taxon>
        <taxon>Aeromonadaceae</taxon>
        <taxon>Pseudaeromonas</taxon>
    </lineage>
</organism>
<proteinExistence type="predicted"/>
<comment type="caution">
    <text evidence="2">The sequence shown here is derived from an EMBL/GenBank/DDBJ whole genome shotgun (WGS) entry which is preliminary data.</text>
</comment>
<dbReference type="Proteomes" id="UP001595692">
    <property type="component" value="Unassembled WGS sequence"/>
</dbReference>
<evidence type="ECO:0000313" key="3">
    <source>
        <dbReference type="Proteomes" id="UP001595692"/>
    </source>
</evidence>
<evidence type="ECO:0000313" key="2">
    <source>
        <dbReference type="EMBL" id="MFC3912737.1"/>
    </source>
</evidence>